<dbReference type="RefSeq" id="WP_145111057.1">
    <property type="nucleotide sequence ID" value="NZ_CP036349.1"/>
</dbReference>
<name>A0A518K796_9BACT</name>
<dbReference type="Proteomes" id="UP000316426">
    <property type="component" value="Chromosome"/>
</dbReference>
<proteinExistence type="predicted"/>
<organism evidence="1 2">
    <name type="scientific">Botrimarina mediterranea</name>
    <dbReference type="NCBI Taxonomy" id="2528022"/>
    <lineage>
        <taxon>Bacteria</taxon>
        <taxon>Pseudomonadati</taxon>
        <taxon>Planctomycetota</taxon>
        <taxon>Planctomycetia</taxon>
        <taxon>Pirellulales</taxon>
        <taxon>Lacipirellulaceae</taxon>
        <taxon>Botrimarina</taxon>
    </lineage>
</organism>
<keyword evidence="2" id="KW-1185">Reference proteome</keyword>
<gene>
    <name evidence="1" type="ORF">Spa11_18640</name>
</gene>
<reference evidence="1 2" key="1">
    <citation type="submission" date="2019-02" db="EMBL/GenBank/DDBJ databases">
        <title>Deep-cultivation of Planctomycetes and their phenomic and genomic characterization uncovers novel biology.</title>
        <authorList>
            <person name="Wiegand S."/>
            <person name="Jogler M."/>
            <person name="Boedeker C."/>
            <person name="Pinto D."/>
            <person name="Vollmers J."/>
            <person name="Rivas-Marin E."/>
            <person name="Kohn T."/>
            <person name="Peeters S.H."/>
            <person name="Heuer A."/>
            <person name="Rast P."/>
            <person name="Oberbeckmann S."/>
            <person name="Bunk B."/>
            <person name="Jeske O."/>
            <person name="Meyerdierks A."/>
            <person name="Storesund J.E."/>
            <person name="Kallscheuer N."/>
            <person name="Luecker S."/>
            <person name="Lage O.M."/>
            <person name="Pohl T."/>
            <person name="Merkel B.J."/>
            <person name="Hornburger P."/>
            <person name="Mueller R.-W."/>
            <person name="Bruemmer F."/>
            <person name="Labrenz M."/>
            <person name="Spormann A.M."/>
            <person name="Op den Camp H."/>
            <person name="Overmann J."/>
            <person name="Amann R."/>
            <person name="Jetten M.S.M."/>
            <person name="Mascher T."/>
            <person name="Medema M.H."/>
            <person name="Devos D.P."/>
            <person name="Kaster A.-K."/>
            <person name="Ovreas L."/>
            <person name="Rohde M."/>
            <person name="Galperin M.Y."/>
            <person name="Jogler C."/>
        </authorList>
    </citation>
    <scope>NUCLEOTIDE SEQUENCE [LARGE SCALE GENOMIC DNA]</scope>
    <source>
        <strain evidence="1 2">Spa11</strain>
    </source>
</reference>
<evidence type="ECO:0000313" key="2">
    <source>
        <dbReference type="Proteomes" id="UP000316426"/>
    </source>
</evidence>
<dbReference type="KEGG" id="bmei:Spa11_18640"/>
<dbReference type="EMBL" id="CP036349">
    <property type="protein sequence ID" value="QDV73665.1"/>
    <property type="molecule type" value="Genomic_DNA"/>
</dbReference>
<accession>A0A518K796</accession>
<dbReference type="AlphaFoldDB" id="A0A518K796"/>
<sequence>MPTQAPNGPAAEFVFSAIKVTVWANESEDGQVRYSTYVSRSYCLPPEQRQDEKDNGWRKTHSLRSEDLLEVSNALIQAHAKIAELRAADRQARKEAKKKEVGR</sequence>
<evidence type="ECO:0000313" key="1">
    <source>
        <dbReference type="EMBL" id="QDV73665.1"/>
    </source>
</evidence>
<protein>
    <submittedName>
        <fullName evidence="1">Uncharacterized protein</fullName>
    </submittedName>
</protein>